<evidence type="ECO:0000313" key="6">
    <source>
        <dbReference type="EMBL" id="MFD1782698.1"/>
    </source>
</evidence>
<proteinExistence type="inferred from homology"/>
<comment type="similarity">
    <text evidence="1 4">Belongs to the type-B carboxylesterase/lipase family.</text>
</comment>
<evidence type="ECO:0000256" key="3">
    <source>
        <dbReference type="ARBA" id="ARBA00022801"/>
    </source>
</evidence>
<feature type="chain" id="PRO_5044963240" description="Carboxylic ester hydrolase" evidence="4">
    <location>
        <begin position="25"/>
        <end position="498"/>
    </location>
</feature>
<keyword evidence="3 4" id="KW-0378">Hydrolase</keyword>
<dbReference type="InterPro" id="IPR029058">
    <property type="entry name" value="AB_hydrolase_fold"/>
</dbReference>
<comment type="caution">
    <text evidence="6">The sequence shown here is derived from an EMBL/GenBank/DDBJ whole genome shotgun (WGS) entry which is preliminary data.</text>
</comment>
<dbReference type="PROSITE" id="PS00122">
    <property type="entry name" value="CARBOXYLESTERASE_B_1"/>
    <property type="match status" value="1"/>
</dbReference>
<dbReference type="InterPro" id="IPR002018">
    <property type="entry name" value="CarbesteraseB"/>
</dbReference>
<feature type="domain" description="Carboxylesterase type B" evidence="5">
    <location>
        <begin position="360"/>
        <end position="483"/>
    </location>
</feature>
<feature type="signal peptide" evidence="4">
    <location>
        <begin position="1"/>
        <end position="24"/>
    </location>
</feature>
<dbReference type="Pfam" id="PF00135">
    <property type="entry name" value="COesterase"/>
    <property type="match status" value="2"/>
</dbReference>
<keyword evidence="7" id="KW-1185">Reference proteome</keyword>
<dbReference type="SUPFAM" id="SSF53474">
    <property type="entry name" value="alpha/beta-Hydrolases"/>
    <property type="match status" value="1"/>
</dbReference>
<dbReference type="Gene3D" id="3.40.50.1820">
    <property type="entry name" value="alpha/beta hydrolase"/>
    <property type="match status" value="1"/>
</dbReference>
<name>A0ABW4MYQ8_9CAUL</name>
<organism evidence="6 7">
    <name type="scientific">Phenylobacterium terrae</name>
    <dbReference type="NCBI Taxonomy" id="2665495"/>
    <lineage>
        <taxon>Bacteria</taxon>
        <taxon>Pseudomonadati</taxon>
        <taxon>Pseudomonadota</taxon>
        <taxon>Alphaproteobacteria</taxon>
        <taxon>Caulobacterales</taxon>
        <taxon>Caulobacteraceae</taxon>
        <taxon>Phenylobacterium</taxon>
    </lineage>
</organism>
<dbReference type="RefSeq" id="WP_377282372.1">
    <property type="nucleotide sequence ID" value="NZ_JBHRSI010000006.1"/>
</dbReference>
<evidence type="ECO:0000313" key="7">
    <source>
        <dbReference type="Proteomes" id="UP001597237"/>
    </source>
</evidence>
<accession>A0ABW4MYQ8</accession>
<evidence type="ECO:0000256" key="4">
    <source>
        <dbReference type="RuleBase" id="RU361235"/>
    </source>
</evidence>
<evidence type="ECO:0000259" key="5">
    <source>
        <dbReference type="Pfam" id="PF00135"/>
    </source>
</evidence>
<gene>
    <name evidence="6" type="ORF">ACFSC0_04775</name>
</gene>
<dbReference type="EMBL" id="JBHUEY010000001">
    <property type="protein sequence ID" value="MFD1782698.1"/>
    <property type="molecule type" value="Genomic_DNA"/>
</dbReference>
<protein>
    <recommendedName>
        <fullName evidence="4">Carboxylic ester hydrolase</fullName>
        <ecNumber evidence="4">3.1.1.-</ecNumber>
    </recommendedName>
</protein>
<dbReference type="Proteomes" id="UP001597237">
    <property type="component" value="Unassembled WGS sequence"/>
</dbReference>
<evidence type="ECO:0000256" key="1">
    <source>
        <dbReference type="ARBA" id="ARBA00005964"/>
    </source>
</evidence>
<dbReference type="PROSITE" id="PS01173">
    <property type="entry name" value="LIPASE_GDXG_HIS"/>
    <property type="match status" value="1"/>
</dbReference>
<feature type="domain" description="Carboxylesterase type B" evidence="5">
    <location>
        <begin position="34"/>
        <end position="336"/>
    </location>
</feature>
<comment type="similarity">
    <text evidence="2">Belongs to the 'GDXG' lipolytic enzyme family.</text>
</comment>
<dbReference type="InterPro" id="IPR019826">
    <property type="entry name" value="Carboxylesterase_B_AS"/>
</dbReference>
<dbReference type="InterPro" id="IPR050309">
    <property type="entry name" value="Type-B_Carboxylest/Lipase"/>
</dbReference>
<keyword evidence="4" id="KW-0732">Signal</keyword>
<sequence>MVVSRLVAAAAAVALMLSPATAPAQEAPAAASAAPVVKTRSGPVRGTIEDGVARFQGVPYAAPPVGDLRWRAPRPAAAWTQVRDAAAPAVGCARQEDCLYLNVTRPAGAKPGAKLPVMVWIHGGAFAIGDSTAGFGAVHDGGEFARKDVVLVTINYRLGRAGWFAHPALTKEGGPVGNYGLMDQVQALKWVKDNISAFGGDPRNVTVFGESAGGISILFLMLAPEAKGLFHKAVVQSGFARTEPKPLAEMEALGAAAAAKAGVTGDEAAAAAALRKLPLSAFPSGPLIGAPDGPFPILDGRLIQGGIAEGFAAGRQMKIPLIIGGNSNEASLVRPQPPQLDAIVEGRDAMLAVFDPQGTGDKNRIVNDLVTAQLVTEPDRNLARLHSKAAPTWLYYFSYVPPERRATSLGARHTAEIRYVFGGPAQNLTADEAPLAQAMNAYWAAFARAGDPDAAGGPAWPRFDAARGPSLEFGSDGIAVREHHLKARLDWVEQSLAK</sequence>
<dbReference type="PANTHER" id="PTHR11559">
    <property type="entry name" value="CARBOXYLESTERASE"/>
    <property type="match status" value="1"/>
</dbReference>
<reference evidence="7" key="1">
    <citation type="journal article" date="2019" name="Int. J. Syst. Evol. Microbiol.">
        <title>The Global Catalogue of Microorganisms (GCM) 10K type strain sequencing project: providing services to taxonomists for standard genome sequencing and annotation.</title>
        <authorList>
            <consortium name="The Broad Institute Genomics Platform"/>
            <consortium name="The Broad Institute Genome Sequencing Center for Infectious Disease"/>
            <person name="Wu L."/>
            <person name="Ma J."/>
        </authorList>
    </citation>
    <scope>NUCLEOTIDE SEQUENCE [LARGE SCALE GENOMIC DNA]</scope>
    <source>
        <strain evidence="7">DFY28</strain>
    </source>
</reference>
<evidence type="ECO:0000256" key="2">
    <source>
        <dbReference type="ARBA" id="ARBA00010515"/>
    </source>
</evidence>
<dbReference type="InterPro" id="IPR002168">
    <property type="entry name" value="Lipase_GDXG_HIS_AS"/>
</dbReference>
<dbReference type="EC" id="3.1.1.-" evidence="4"/>